<organism evidence="1 2">
    <name type="scientific">Acinetobacter lwoffii</name>
    <dbReference type="NCBI Taxonomy" id="28090"/>
    <lineage>
        <taxon>Bacteria</taxon>
        <taxon>Pseudomonadati</taxon>
        <taxon>Pseudomonadota</taxon>
        <taxon>Gammaproteobacteria</taxon>
        <taxon>Moraxellales</taxon>
        <taxon>Moraxellaceae</taxon>
        <taxon>Acinetobacter</taxon>
    </lineage>
</organism>
<evidence type="ECO:0008006" key="3">
    <source>
        <dbReference type="Google" id="ProtNLM"/>
    </source>
</evidence>
<name>A0AAJ4P6T1_ACILW</name>
<accession>A0AAJ4P6T1</accession>
<dbReference type="EMBL" id="CP078045">
    <property type="protein sequence ID" value="QXR08510.1"/>
    <property type="molecule type" value="Genomic_DNA"/>
</dbReference>
<dbReference type="Proteomes" id="UP000293391">
    <property type="component" value="Chromosome"/>
</dbReference>
<evidence type="ECO:0000313" key="2">
    <source>
        <dbReference type="Proteomes" id="UP000293391"/>
    </source>
</evidence>
<sequence>MGFELFIFARMVSLLLNEDPQLDHFKAPTSHTRRSIVRTVQKNDDLDIPVGYQNLKPLRLKYNQVCELLNVTRDCLRKIIENDPTFPRFLKEGASRQAAVYFDTEEIEEWYRNYKTKCRGER</sequence>
<evidence type="ECO:0000313" key="1">
    <source>
        <dbReference type="EMBL" id="QXR08510.1"/>
    </source>
</evidence>
<reference evidence="1" key="1">
    <citation type="submission" date="2018-10" db="EMBL/GenBank/DDBJ databases">
        <authorList>
            <person name="D'Souza A.W."/>
            <person name="Potter R.F."/>
            <person name="Wallace M."/>
            <person name="Shupe A."/>
            <person name="Patel S."/>
            <person name="Sun S."/>
            <person name="Gul D."/>
            <person name="Kwon J.H."/>
            <person name="Andleeb S."/>
            <person name="Burnham C.-A.D."/>
            <person name="Dantas G."/>
        </authorList>
    </citation>
    <scope>NUCLEOTIDE SEQUENCE</scope>
    <source>
        <strain evidence="1">AL_065</strain>
    </source>
</reference>
<protein>
    <recommendedName>
        <fullName evidence="3">AlpA family phage regulatory protein</fullName>
    </recommendedName>
</protein>
<gene>
    <name evidence="1" type="ORF">EVX74_005980</name>
</gene>
<proteinExistence type="predicted"/>
<dbReference type="AlphaFoldDB" id="A0AAJ4P6T1"/>
<reference evidence="1" key="3">
    <citation type="submission" date="2021-06" db="EMBL/GenBank/DDBJ databases">
        <authorList>
            <person name="Diorio-Toth L."/>
        </authorList>
    </citation>
    <scope>NUCLEOTIDE SEQUENCE</scope>
    <source>
        <strain evidence="1">AL_065</strain>
    </source>
</reference>
<reference evidence="1" key="2">
    <citation type="journal article" date="2019" name="Nat. Commun.">
        <title>Spatiotemporal dynamics of multidrug resistant bacteria on intensive care unit surfaces.</title>
        <authorList>
            <person name="D'Souza A.W."/>
            <person name="Potter R.F."/>
            <person name="Wallace M."/>
            <person name="Shupe A."/>
            <person name="Patel S."/>
            <person name="Sun X."/>
            <person name="Gul D."/>
            <person name="Kwon J.H."/>
            <person name="Andleeb S."/>
            <person name="Burnham C.D."/>
            <person name="Dantas G."/>
        </authorList>
    </citation>
    <scope>NUCLEOTIDE SEQUENCE</scope>
    <source>
        <strain evidence="1">AL_065</strain>
    </source>
</reference>